<evidence type="ECO:0000313" key="3">
    <source>
        <dbReference type="Proteomes" id="UP001215280"/>
    </source>
</evidence>
<evidence type="ECO:0000313" key="2">
    <source>
        <dbReference type="EMBL" id="KAJ7776616.1"/>
    </source>
</evidence>
<gene>
    <name evidence="2" type="ORF">DFH07DRAFT_798750</name>
</gene>
<dbReference type="EMBL" id="JARJLG010000012">
    <property type="protein sequence ID" value="KAJ7776616.1"/>
    <property type="molecule type" value="Genomic_DNA"/>
</dbReference>
<evidence type="ECO:0000256" key="1">
    <source>
        <dbReference type="SAM" id="MobiDB-lite"/>
    </source>
</evidence>
<feature type="region of interest" description="Disordered" evidence="1">
    <location>
        <begin position="52"/>
        <end position="95"/>
    </location>
</feature>
<sequence>MECGRRRSRSTISSTGSMGVSVNLLLRGPGVERPEVPYRGFAAAYHRSPLEAPQPPIVIPQPYEPSDPGPESSFWRSLFRDQSKRTAPPVRPTPGASCLHPVRTISTFRACTETVLLGNCSTSESGRRENTTRVQNSRLFLAIIKFDAELSRIAV</sequence>
<feature type="compositionally biased region" description="Pro residues" evidence="1">
    <location>
        <begin position="52"/>
        <end position="68"/>
    </location>
</feature>
<organism evidence="2 3">
    <name type="scientific">Mycena maculata</name>
    <dbReference type="NCBI Taxonomy" id="230809"/>
    <lineage>
        <taxon>Eukaryota</taxon>
        <taxon>Fungi</taxon>
        <taxon>Dikarya</taxon>
        <taxon>Basidiomycota</taxon>
        <taxon>Agaricomycotina</taxon>
        <taxon>Agaricomycetes</taxon>
        <taxon>Agaricomycetidae</taxon>
        <taxon>Agaricales</taxon>
        <taxon>Marasmiineae</taxon>
        <taxon>Mycenaceae</taxon>
        <taxon>Mycena</taxon>
    </lineage>
</organism>
<keyword evidence="3" id="KW-1185">Reference proteome</keyword>
<dbReference type="Proteomes" id="UP001215280">
    <property type="component" value="Unassembled WGS sequence"/>
</dbReference>
<comment type="caution">
    <text evidence="2">The sequence shown here is derived from an EMBL/GenBank/DDBJ whole genome shotgun (WGS) entry which is preliminary data.</text>
</comment>
<reference evidence="2" key="1">
    <citation type="submission" date="2023-03" db="EMBL/GenBank/DDBJ databases">
        <title>Massive genome expansion in bonnet fungi (Mycena s.s.) driven by repeated elements and novel gene families across ecological guilds.</title>
        <authorList>
            <consortium name="Lawrence Berkeley National Laboratory"/>
            <person name="Harder C.B."/>
            <person name="Miyauchi S."/>
            <person name="Viragh M."/>
            <person name="Kuo A."/>
            <person name="Thoen E."/>
            <person name="Andreopoulos B."/>
            <person name="Lu D."/>
            <person name="Skrede I."/>
            <person name="Drula E."/>
            <person name="Henrissat B."/>
            <person name="Morin E."/>
            <person name="Kohler A."/>
            <person name="Barry K."/>
            <person name="LaButti K."/>
            <person name="Morin E."/>
            <person name="Salamov A."/>
            <person name="Lipzen A."/>
            <person name="Mereny Z."/>
            <person name="Hegedus B."/>
            <person name="Baldrian P."/>
            <person name="Stursova M."/>
            <person name="Weitz H."/>
            <person name="Taylor A."/>
            <person name="Grigoriev I.V."/>
            <person name="Nagy L.G."/>
            <person name="Martin F."/>
            <person name="Kauserud H."/>
        </authorList>
    </citation>
    <scope>NUCLEOTIDE SEQUENCE</scope>
    <source>
        <strain evidence="2">CBHHK188m</strain>
    </source>
</reference>
<accession>A0AAD7K3Z3</accession>
<proteinExistence type="predicted"/>
<dbReference type="AlphaFoldDB" id="A0AAD7K3Z3"/>
<name>A0AAD7K3Z3_9AGAR</name>
<protein>
    <submittedName>
        <fullName evidence="2">Uncharacterized protein</fullName>
    </submittedName>
</protein>